<organism evidence="1 2">
    <name type="scientific">Rhabditophanes sp. KR3021</name>
    <dbReference type="NCBI Taxonomy" id="114890"/>
    <lineage>
        <taxon>Eukaryota</taxon>
        <taxon>Metazoa</taxon>
        <taxon>Ecdysozoa</taxon>
        <taxon>Nematoda</taxon>
        <taxon>Chromadorea</taxon>
        <taxon>Rhabditida</taxon>
        <taxon>Tylenchina</taxon>
        <taxon>Panagrolaimomorpha</taxon>
        <taxon>Strongyloidoidea</taxon>
        <taxon>Alloionematidae</taxon>
        <taxon>Rhabditophanes</taxon>
    </lineage>
</organism>
<reference evidence="2" key="1">
    <citation type="submission" date="2016-11" db="UniProtKB">
        <authorList>
            <consortium name="WormBaseParasite"/>
        </authorList>
    </citation>
    <scope>IDENTIFICATION</scope>
    <source>
        <strain evidence="2">KR3021</strain>
    </source>
</reference>
<evidence type="ECO:0000313" key="1">
    <source>
        <dbReference type="Proteomes" id="UP000095286"/>
    </source>
</evidence>
<accession>A0AC35UEI8</accession>
<name>A0AC35UEI8_9BILA</name>
<evidence type="ECO:0000313" key="2">
    <source>
        <dbReference type="WBParaSite" id="RSKR_0000997400.1"/>
    </source>
</evidence>
<sequence length="452" mass="52412">MMKVTLIIGFALLAIVICQNNVQNNTDDAQMMSIMGSDSRRRNCGNNERYNSCFRGEATCSMRNPTLNQRCQGMCECMNGFIRNERTGNCIRTNNCPSRDQGCSNNEEWRMCAPSMSRHAVGGTSKVAAAVKQKKQKVRPETSNSTASKNRVTSKNFNYPRVPQIYECSFMCINKDYSKEKQQFLFDNVDDKNSLFVETSQKFDSLVSLQKVLKGYEDLSSMVKDIELNYAENVKIMIADTFGKSFCNSFLDFIHLCDKVDPWNRKSIVEIAAWLNERWERYPNFNVSLSIITFYLESPNLIAEEKLLFVAVIVEHLVYIRKHYQRLYHYVNTSEESYIQLFSMLFQLIEHVGQDTVQYIKLLQDEILLTFEKTFKIKWAYKCMKNYGDQTRPIDQSLRALDFGEKERCSPELTSEYISLAINGYENIFNKFQDAVDKAYANKTITSCVYNF</sequence>
<dbReference type="WBParaSite" id="RSKR_0000997400.1">
    <property type="protein sequence ID" value="RSKR_0000997400.1"/>
    <property type="gene ID" value="RSKR_0000997400"/>
</dbReference>
<dbReference type="Proteomes" id="UP000095286">
    <property type="component" value="Unplaced"/>
</dbReference>
<protein>
    <submittedName>
        <fullName evidence="2">TIL domain-containing protein</fullName>
    </submittedName>
</protein>
<proteinExistence type="predicted"/>